<keyword evidence="1 5" id="KW-0732">Signal</keyword>
<proteinExistence type="predicted"/>
<evidence type="ECO:0000313" key="6">
    <source>
        <dbReference type="EMBL" id="KAL3873779.1"/>
    </source>
</evidence>
<sequence>MERRLLNCAVLLTFWFALTAGHAGEHAHPHQDQAPPTSFNDPKVAQDQAHIKEHMKDEINMNKQMTPQEMEFHYFRIHDVNNDTQLDGIEILQAMSHMIPPPELTFAEKVGKSEEQIEAMKKDRQEGMLKYYIDIIDRVLQVDDLDHNGYLSYPEYVRARRRDEVIVQQQMMQQQQHMMHQEMMAQQRQFEEFQQWQRMQQQMQQQKGGNQVQTQGQGGHPQGQAVVPPPPGQGQAQYQIPSAQQTKTQ</sequence>
<feature type="chain" id="PRO_5044785288" evidence="5">
    <location>
        <begin position="24"/>
        <end position="249"/>
    </location>
</feature>
<protein>
    <submittedName>
        <fullName evidence="6">Uncharacterized protein</fullName>
    </submittedName>
</protein>
<evidence type="ECO:0000256" key="3">
    <source>
        <dbReference type="ARBA" id="ARBA00022837"/>
    </source>
</evidence>
<dbReference type="AlphaFoldDB" id="A0ABD3WIJ3"/>
<keyword evidence="3" id="KW-0106">Calcium</keyword>
<evidence type="ECO:0000256" key="4">
    <source>
        <dbReference type="SAM" id="MobiDB-lite"/>
    </source>
</evidence>
<keyword evidence="7" id="KW-1185">Reference proteome</keyword>
<dbReference type="InterPro" id="IPR018247">
    <property type="entry name" value="EF_Hand_1_Ca_BS"/>
</dbReference>
<dbReference type="Proteomes" id="UP001634394">
    <property type="component" value="Unassembled WGS sequence"/>
</dbReference>
<name>A0ABD3WIJ3_SINWO</name>
<dbReference type="EMBL" id="JBJQND010000006">
    <property type="protein sequence ID" value="KAL3873779.1"/>
    <property type="molecule type" value="Genomic_DNA"/>
</dbReference>
<dbReference type="PANTHER" id="PTHR23104:SF1">
    <property type="entry name" value="EF-HAND DOMAIN-CONTAINING PROTEIN"/>
    <property type="match status" value="1"/>
</dbReference>
<dbReference type="InterPro" id="IPR011992">
    <property type="entry name" value="EF-hand-dom_pair"/>
</dbReference>
<reference evidence="6 7" key="1">
    <citation type="submission" date="2024-11" db="EMBL/GenBank/DDBJ databases">
        <title>Chromosome-level genome assembly of the freshwater bivalve Anodonta woodiana.</title>
        <authorList>
            <person name="Chen X."/>
        </authorList>
    </citation>
    <scope>NUCLEOTIDE SEQUENCE [LARGE SCALE GENOMIC DNA]</scope>
    <source>
        <strain evidence="6">MN2024</strain>
        <tissue evidence="6">Gills</tissue>
    </source>
</reference>
<comment type="caution">
    <text evidence="6">The sequence shown here is derived from an EMBL/GenBank/DDBJ whole genome shotgun (WGS) entry which is preliminary data.</text>
</comment>
<dbReference type="PANTHER" id="PTHR23104">
    <property type="entry name" value="MULTIPLE COAGULATION FACTOR DEFICIENCY PROTEIN 2 NEURAL STEM CELL DERIVED NEURONAL SURVIVAL PROTEIN"/>
    <property type="match status" value="1"/>
</dbReference>
<organism evidence="6 7">
    <name type="scientific">Sinanodonta woodiana</name>
    <name type="common">Chinese pond mussel</name>
    <name type="synonym">Anodonta woodiana</name>
    <dbReference type="NCBI Taxonomy" id="1069815"/>
    <lineage>
        <taxon>Eukaryota</taxon>
        <taxon>Metazoa</taxon>
        <taxon>Spiralia</taxon>
        <taxon>Lophotrochozoa</taxon>
        <taxon>Mollusca</taxon>
        <taxon>Bivalvia</taxon>
        <taxon>Autobranchia</taxon>
        <taxon>Heteroconchia</taxon>
        <taxon>Palaeoheterodonta</taxon>
        <taxon>Unionida</taxon>
        <taxon>Unionoidea</taxon>
        <taxon>Unionidae</taxon>
        <taxon>Unioninae</taxon>
        <taxon>Sinanodonta</taxon>
    </lineage>
</organism>
<dbReference type="SUPFAM" id="SSF47473">
    <property type="entry name" value="EF-hand"/>
    <property type="match status" value="1"/>
</dbReference>
<dbReference type="Gene3D" id="1.10.238.10">
    <property type="entry name" value="EF-hand"/>
    <property type="match status" value="1"/>
</dbReference>
<accession>A0ABD3WIJ3</accession>
<feature type="compositionally biased region" description="Low complexity" evidence="4">
    <location>
        <begin position="198"/>
        <end position="215"/>
    </location>
</feature>
<evidence type="ECO:0000256" key="5">
    <source>
        <dbReference type="SAM" id="SignalP"/>
    </source>
</evidence>
<feature type="region of interest" description="Disordered" evidence="4">
    <location>
        <begin position="198"/>
        <end position="249"/>
    </location>
</feature>
<keyword evidence="2" id="KW-0677">Repeat</keyword>
<gene>
    <name evidence="6" type="ORF">ACJMK2_036864</name>
</gene>
<evidence type="ECO:0000313" key="7">
    <source>
        <dbReference type="Proteomes" id="UP001634394"/>
    </source>
</evidence>
<evidence type="ECO:0000256" key="1">
    <source>
        <dbReference type="ARBA" id="ARBA00022729"/>
    </source>
</evidence>
<evidence type="ECO:0000256" key="2">
    <source>
        <dbReference type="ARBA" id="ARBA00022737"/>
    </source>
</evidence>
<feature type="signal peptide" evidence="5">
    <location>
        <begin position="1"/>
        <end position="23"/>
    </location>
</feature>
<dbReference type="PROSITE" id="PS00018">
    <property type="entry name" value="EF_HAND_1"/>
    <property type="match status" value="1"/>
</dbReference>
<dbReference type="InterPro" id="IPR052110">
    <property type="entry name" value="MCFD2-like"/>
</dbReference>